<organism evidence="1 2">
    <name type="scientific">Labrys wisconsinensis</name>
    <dbReference type="NCBI Taxonomy" id="425677"/>
    <lineage>
        <taxon>Bacteria</taxon>
        <taxon>Pseudomonadati</taxon>
        <taxon>Pseudomonadota</taxon>
        <taxon>Alphaproteobacteria</taxon>
        <taxon>Hyphomicrobiales</taxon>
        <taxon>Xanthobacteraceae</taxon>
        <taxon>Labrys</taxon>
    </lineage>
</organism>
<comment type="caution">
    <text evidence="1">The sequence shown here is derived from an EMBL/GenBank/DDBJ whole genome shotgun (WGS) entry which is preliminary data.</text>
</comment>
<evidence type="ECO:0000313" key="2">
    <source>
        <dbReference type="Proteomes" id="UP001242480"/>
    </source>
</evidence>
<gene>
    <name evidence="1" type="ORF">QO011_002611</name>
</gene>
<keyword evidence="2" id="KW-1185">Reference proteome</keyword>
<accession>A0ABU0J5S0</accession>
<evidence type="ECO:0000313" key="1">
    <source>
        <dbReference type="EMBL" id="MDQ0469595.1"/>
    </source>
</evidence>
<name>A0ABU0J5S0_9HYPH</name>
<dbReference type="Pfam" id="PF05973">
    <property type="entry name" value="Gp49"/>
    <property type="match status" value="1"/>
</dbReference>
<dbReference type="Proteomes" id="UP001242480">
    <property type="component" value="Unassembled WGS sequence"/>
</dbReference>
<reference evidence="1 2" key="1">
    <citation type="submission" date="2023-07" db="EMBL/GenBank/DDBJ databases">
        <title>Genomic Encyclopedia of Type Strains, Phase IV (KMG-IV): sequencing the most valuable type-strain genomes for metagenomic binning, comparative biology and taxonomic classification.</title>
        <authorList>
            <person name="Goeker M."/>
        </authorList>
    </citation>
    <scope>NUCLEOTIDE SEQUENCE [LARGE SCALE GENOMIC DNA]</scope>
    <source>
        <strain evidence="1 2">DSM 19619</strain>
    </source>
</reference>
<dbReference type="EMBL" id="JAUSVX010000004">
    <property type="protein sequence ID" value="MDQ0469595.1"/>
    <property type="molecule type" value="Genomic_DNA"/>
</dbReference>
<dbReference type="RefSeq" id="WP_307272437.1">
    <property type="nucleotide sequence ID" value="NZ_JAUSVX010000004.1"/>
</dbReference>
<dbReference type="InterPro" id="IPR009241">
    <property type="entry name" value="HigB-like"/>
</dbReference>
<protein>
    <recommendedName>
        <fullName evidence="3">Addiction module toxin RelE</fullName>
    </recommendedName>
</protein>
<proteinExistence type="predicted"/>
<sequence length="120" mass="13408">MPWTVLFDEAFAEEFAGLDADVRIEIAVGIALLQRFGPQLGRPHVDTLKGSRHSNMKELRLKAADGVWRVAFAFDPQRAAILLVAGDKSGGSEKRFYRQLIETADRRFDEHLDALNRGGV</sequence>
<evidence type="ECO:0008006" key="3">
    <source>
        <dbReference type="Google" id="ProtNLM"/>
    </source>
</evidence>